<accession>A0A1H7QGV9</accession>
<evidence type="ECO:0000259" key="6">
    <source>
        <dbReference type="PROSITE" id="PS50893"/>
    </source>
</evidence>
<dbReference type="OrthoDB" id="6461291at2"/>
<dbReference type="PANTHER" id="PTHR42794">
    <property type="entry name" value="HEMIN IMPORT ATP-BINDING PROTEIN HMUV"/>
    <property type="match status" value="1"/>
</dbReference>
<keyword evidence="3 7" id="KW-0067">ATP-binding</keyword>
<name>A0A1H7QGV9_9GAMM</name>
<evidence type="ECO:0000313" key="8">
    <source>
        <dbReference type="Proteomes" id="UP000199256"/>
    </source>
</evidence>
<dbReference type="PROSITE" id="PS00211">
    <property type="entry name" value="ABC_TRANSPORTER_1"/>
    <property type="match status" value="1"/>
</dbReference>
<evidence type="ECO:0000256" key="3">
    <source>
        <dbReference type="ARBA" id="ARBA00022840"/>
    </source>
</evidence>
<dbReference type="NCBIfam" id="NF010068">
    <property type="entry name" value="PRK13548.1"/>
    <property type="match status" value="1"/>
</dbReference>
<dbReference type="PANTHER" id="PTHR42794:SF1">
    <property type="entry name" value="HEMIN IMPORT ATP-BINDING PROTEIN HMUV"/>
    <property type="match status" value="1"/>
</dbReference>
<sequence length="304" mass="33362">MIASILHGRWPLPASWRLTAGQVPTTPSSGSSCTGIQVRDLWVERQGRTLVDRANLDLEPGNVHALVGPNGAGKSTLLSVLAGETRQNHGQVTWSGRPLDDWCPNALARCRAVLPQEAVVTFPLTAWEVAKMGRLPHRTPEQDTPIVHECLKRAGVLHLSGRDYRSLSGGERQRVQMARVMAQVYETGPQRPGVLLLDEPTSALDVRHQLRLMELLRTDAARGRAILVVLHDLNLAAAFADRITILEGGRVADSGAPRDVLVPATIRRVWGVDCVVETDTHTQCPWVRLRYGASKPHCELESLP</sequence>
<dbReference type="RefSeq" id="WP_090255108.1">
    <property type="nucleotide sequence ID" value="NZ_FOAA01000017.1"/>
</dbReference>
<comment type="function">
    <text evidence="5">Part of the ABC transporter complex HmuTUV involved in hemin import. Responsible for energy coupling to the transport system.</text>
</comment>
<evidence type="ECO:0000313" key="7">
    <source>
        <dbReference type="EMBL" id="SEL46884.1"/>
    </source>
</evidence>
<dbReference type="InterPro" id="IPR003593">
    <property type="entry name" value="AAA+_ATPase"/>
</dbReference>
<dbReference type="InterPro" id="IPR003439">
    <property type="entry name" value="ABC_transporter-like_ATP-bd"/>
</dbReference>
<dbReference type="STRING" id="1396821.SAMN05444515_11752"/>
<keyword evidence="2" id="KW-0547">Nucleotide-binding</keyword>
<dbReference type="GO" id="GO:0005524">
    <property type="term" value="F:ATP binding"/>
    <property type="evidence" value="ECO:0007669"/>
    <property type="project" value="UniProtKB-KW"/>
</dbReference>
<dbReference type="EMBL" id="FOAA01000017">
    <property type="protein sequence ID" value="SEL46884.1"/>
    <property type="molecule type" value="Genomic_DNA"/>
</dbReference>
<evidence type="ECO:0000256" key="4">
    <source>
        <dbReference type="ARBA" id="ARBA00022967"/>
    </source>
</evidence>
<dbReference type="GO" id="GO:0016887">
    <property type="term" value="F:ATP hydrolysis activity"/>
    <property type="evidence" value="ECO:0007669"/>
    <property type="project" value="InterPro"/>
</dbReference>
<dbReference type="Pfam" id="PF00005">
    <property type="entry name" value="ABC_tran"/>
    <property type="match status" value="1"/>
</dbReference>
<reference evidence="8" key="1">
    <citation type="submission" date="2016-10" db="EMBL/GenBank/DDBJ databases">
        <authorList>
            <person name="Varghese N."/>
            <person name="Submissions S."/>
        </authorList>
    </citation>
    <scope>NUCLEOTIDE SEQUENCE [LARGE SCALE GENOMIC DNA]</scope>
    <source>
        <strain evidence="8">DSM 241</strain>
    </source>
</reference>
<evidence type="ECO:0000256" key="1">
    <source>
        <dbReference type="ARBA" id="ARBA00022448"/>
    </source>
</evidence>
<feature type="domain" description="ABC transporter" evidence="6">
    <location>
        <begin position="36"/>
        <end position="273"/>
    </location>
</feature>
<dbReference type="Proteomes" id="UP000199256">
    <property type="component" value="Unassembled WGS sequence"/>
</dbReference>
<dbReference type="AlphaFoldDB" id="A0A1H7QGV9"/>
<protein>
    <submittedName>
        <fullName evidence="7">Iron complex transport system ATP-binding protein</fullName>
    </submittedName>
</protein>
<organism evidence="7 8">
    <name type="scientific">Ectothiorhodospira marina</name>
    <dbReference type="NCBI Taxonomy" id="1396821"/>
    <lineage>
        <taxon>Bacteria</taxon>
        <taxon>Pseudomonadati</taxon>
        <taxon>Pseudomonadota</taxon>
        <taxon>Gammaproteobacteria</taxon>
        <taxon>Chromatiales</taxon>
        <taxon>Ectothiorhodospiraceae</taxon>
        <taxon>Ectothiorhodospira</taxon>
    </lineage>
</organism>
<dbReference type="SMART" id="SM00382">
    <property type="entry name" value="AAA"/>
    <property type="match status" value="1"/>
</dbReference>
<dbReference type="CDD" id="cd03214">
    <property type="entry name" value="ABC_Iron-Siderophores_B12_Hemin"/>
    <property type="match status" value="1"/>
</dbReference>
<dbReference type="InterPro" id="IPR027417">
    <property type="entry name" value="P-loop_NTPase"/>
</dbReference>
<keyword evidence="4" id="KW-1278">Translocase</keyword>
<evidence type="ECO:0000256" key="2">
    <source>
        <dbReference type="ARBA" id="ARBA00022741"/>
    </source>
</evidence>
<dbReference type="SUPFAM" id="SSF52540">
    <property type="entry name" value="P-loop containing nucleoside triphosphate hydrolases"/>
    <property type="match status" value="1"/>
</dbReference>
<gene>
    <name evidence="7" type="ORF">SAMN05444515_11752</name>
</gene>
<dbReference type="Gene3D" id="3.40.50.300">
    <property type="entry name" value="P-loop containing nucleotide triphosphate hydrolases"/>
    <property type="match status" value="1"/>
</dbReference>
<dbReference type="PROSITE" id="PS50893">
    <property type="entry name" value="ABC_TRANSPORTER_2"/>
    <property type="match status" value="1"/>
</dbReference>
<dbReference type="InterPro" id="IPR017871">
    <property type="entry name" value="ABC_transporter-like_CS"/>
</dbReference>
<keyword evidence="1" id="KW-0813">Transport</keyword>
<keyword evidence="8" id="KW-1185">Reference proteome</keyword>
<evidence type="ECO:0000256" key="5">
    <source>
        <dbReference type="ARBA" id="ARBA00037066"/>
    </source>
</evidence>
<proteinExistence type="predicted"/>